<proteinExistence type="inferred from homology"/>
<dbReference type="SUPFAM" id="SSF52402">
    <property type="entry name" value="Adenine nucleotide alpha hydrolases-like"/>
    <property type="match status" value="2"/>
</dbReference>
<evidence type="ECO:0000256" key="1">
    <source>
        <dbReference type="ARBA" id="ARBA00008791"/>
    </source>
</evidence>
<gene>
    <name evidence="3" type="ORF">C7H85_13785</name>
</gene>
<dbReference type="PANTHER" id="PTHR46268:SF6">
    <property type="entry name" value="UNIVERSAL STRESS PROTEIN UP12"/>
    <property type="match status" value="1"/>
</dbReference>
<dbReference type="PANTHER" id="PTHR46268">
    <property type="entry name" value="STRESS RESPONSE PROTEIN NHAX"/>
    <property type="match status" value="1"/>
</dbReference>
<evidence type="ECO:0000259" key="2">
    <source>
        <dbReference type="Pfam" id="PF00582"/>
    </source>
</evidence>
<dbReference type="OrthoDB" id="6872702at2"/>
<dbReference type="InterPro" id="IPR006016">
    <property type="entry name" value="UspA"/>
</dbReference>
<comment type="similarity">
    <text evidence="1">Belongs to the universal stress protein A family.</text>
</comment>
<dbReference type="RefSeq" id="WP_106730275.1">
    <property type="nucleotide sequence ID" value="NZ_PXYG01000006.1"/>
</dbReference>
<feature type="domain" description="UspA" evidence="2">
    <location>
        <begin position="189"/>
        <end position="261"/>
    </location>
</feature>
<comment type="caution">
    <text evidence="3">The sequence shown here is derived from an EMBL/GenBank/DDBJ whole genome shotgun (WGS) entry which is preliminary data.</text>
</comment>
<protein>
    <recommendedName>
        <fullName evidence="2">UspA domain-containing protein</fullName>
    </recommendedName>
</protein>
<dbReference type="Pfam" id="PF00582">
    <property type="entry name" value="Usp"/>
    <property type="match status" value="2"/>
</dbReference>
<evidence type="ECO:0000313" key="3">
    <source>
        <dbReference type="EMBL" id="PSJ44391.1"/>
    </source>
</evidence>
<reference evidence="3 4" key="1">
    <citation type="submission" date="2018-03" db="EMBL/GenBank/DDBJ databases">
        <title>The draft genome of Zobellella sp. 59N8.</title>
        <authorList>
            <person name="Liu L."/>
            <person name="Li L."/>
            <person name="Zhang X."/>
            <person name="Liang L."/>
            <person name="Wang T."/>
        </authorList>
    </citation>
    <scope>NUCLEOTIDE SEQUENCE [LARGE SCALE GENOMIC DNA]</scope>
    <source>
        <strain evidence="3 4">59N8</strain>
    </source>
</reference>
<dbReference type="AlphaFoldDB" id="A0A2P7R2F9"/>
<accession>A0A2P7R2F9</accession>
<dbReference type="InterPro" id="IPR014729">
    <property type="entry name" value="Rossmann-like_a/b/a_fold"/>
</dbReference>
<name>A0A2P7R2F9_9GAMM</name>
<dbReference type="Proteomes" id="UP000240243">
    <property type="component" value="Unassembled WGS sequence"/>
</dbReference>
<keyword evidence="4" id="KW-1185">Reference proteome</keyword>
<sequence>MFRHCVAGTDFSAGWDQVQSQLARMIPLLGIERLTLVYADEPHHRSHKDANGCANRRIHLEQLAGDMVQALAIPADSVFVSGFAAAALQEVATRREADLLLVANGSHSRGQEFLMGNVALSLARQSRLPLLIIPLDLGPVDDEAPLLLVTDHSPASASARGCFAGLLGAGRRGRVMIVRNPDHQVTFEELKAEEGWAEDNAQLDVGVVIGDPVDEICEAASELKTPLIVLGKHRIPSGGEQSLGATLEGICRQAVNPLLLLPS</sequence>
<feature type="domain" description="UspA" evidence="2">
    <location>
        <begin position="1"/>
        <end position="134"/>
    </location>
</feature>
<dbReference type="EMBL" id="PXYG01000006">
    <property type="protein sequence ID" value="PSJ44391.1"/>
    <property type="molecule type" value="Genomic_DNA"/>
</dbReference>
<evidence type="ECO:0000313" key="4">
    <source>
        <dbReference type="Proteomes" id="UP000240243"/>
    </source>
</evidence>
<organism evidence="3 4">
    <name type="scientific">Zobellella endophytica</name>
    <dbReference type="NCBI Taxonomy" id="2116700"/>
    <lineage>
        <taxon>Bacteria</taxon>
        <taxon>Pseudomonadati</taxon>
        <taxon>Pseudomonadota</taxon>
        <taxon>Gammaproteobacteria</taxon>
        <taxon>Aeromonadales</taxon>
        <taxon>Aeromonadaceae</taxon>
        <taxon>Zobellella</taxon>
    </lineage>
</organism>
<dbReference type="Gene3D" id="3.40.50.620">
    <property type="entry name" value="HUPs"/>
    <property type="match status" value="2"/>
</dbReference>